<sequence length="128" mass="13967">MSATDTEALNAALILLTLITGDNWDRDRLVAQASSLKGLARQTLLKQGVSASDADEMVDERWEAYGDPEPATVRSVREDSAASDTAPKMDLSPGVAPTGEELRARVRRRMDEKNWQKPEPVETPASDS</sequence>
<dbReference type="EMBL" id="KJ194582">
    <property type="protein sequence ID" value="AHN84055.1"/>
    <property type="molecule type" value="Genomic_DNA"/>
</dbReference>
<accession>X2KT21</accession>
<dbReference type="GeneID" id="19527224"/>
<feature type="compositionally biased region" description="Basic and acidic residues" evidence="1">
    <location>
        <begin position="100"/>
        <end position="120"/>
    </location>
</feature>
<dbReference type="RefSeq" id="YP_009035939.1">
    <property type="nucleotide sequence ID" value="NC_024209.1"/>
</dbReference>
<proteinExistence type="predicted"/>
<organism evidence="2 3">
    <name type="scientific">Mycobacterium phage Hawkeye</name>
    <dbReference type="NCBI Taxonomy" id="1458711"/>
    <lineage>
        <taxon>Viruses</taxon>
        <taxon>Duplodnaviria</taxon>
        <taxon>Heunggongvirae</taxon>
        <taxon>Uroviricota</taxon>
        <taxon>Caudoviricetes</taxon>
        <taxon>Dclasvirinae</taxon>
        <taxon>Hawkeyevirus</taxon>
        <taxon>Hawkeyevirus hawkeye</taxon>
    </lineage>
</organism>
<evidence type="ECO:0000256" key="1">
    <source>
        <dbReference type="SAM" id="MobiDB-lite"/>
    </source>
</evidence>
<dbReference type="KEGG" id="vg:19527224"/>
<dbReference type="Proteomes" id="UP000019737">
    <property type="component" value="Segment"/>
</dbReference>
<evidence type="ECO:0000313" key="3">
    <source>
        <dbReference type="Proteomes" id="UP000019737"/>
    </source>
</evidence>
<dbReference type="OrthoDB" id="37992at10239"/>
<protein>
    <submittedName>
        <fullName evidence="2">Uncharacterized protein</fullName>
    </submittedName>
</protein>
<name>X2KT21_9CAUD</name>
<feature type="region of interest" description="Disordered" evidence="1">
    <location>
        <begin position="64"/>
        <end position="128"/>
    </location>
</feature>
<keyword evidence="3" id="KW-1185">Reference proteome</keyword>
<reference evidence="2 3" key="1">
    <citation type="submission" date="2014-01" db="EMBL/GenBank/DDBJ databases">
        <authorList>
            <person name="Schneider V.M."/>
            <person name="Bowman C.A."/>
            <person name="Russell D.A."/>
            <person name="Pope W.H."/>
            <person name="Jacobs-Sera D."/>
            <person name="Hendrix R.W."/>
            <person name="Hatfull G.F."/>
        </authorList>
    </citation>
    <scope>NUCLEOTIDE SEQUENCE [LARGE SCALE GENOMIC DNA]</scope>
</reference>
<gene>
    <name evidence="2" type="primary">44</name>
    <name evidence="2" type="ORF">PBI_HAWKEYE_44</name>
</gene>
<evidence type="ECO:0000313" key="2">
    <source>
        <dbReference type="EMBL" id="AHN84055.1"/>
    </source>
</evidence>